<name>A0ABS3KLX3_9PROT</name>
<organism evidence="5 6">
    <name type="scientific">Roseomonas haemaphysalidis</name>
    <dbReference type="NCBI Taxonomy" id="2768162"/>
    <lineage>
        <taxon>Bacteria</taxon>
        <taxon>Pseudomonadati</taxon>
        <taxon>Pseudomonadota</taxon>
        <taxon>Alphaproteobacteria</taxon>
        <taxon>Acetobacterales</taxon>
        <taxon>Roseomonadaceae</taxon>
        <taxon>Roseomonas</taxon>
    </lineage>
</organism>
<comment type="subcellular location">
    <subcellularLocation>
        <location evidence="1">Periplasm</location>
    </subcellularLocation>
</comment>
<feature type="domain" description="Solute-binding protein family 5" evidence="4">
    <location>
        <begin position="74"/>
        <end position="442"/>
    </location>
</feature>
<reference evidence="5 6" key="1">
    <citation type="submission" date="2020-09" db="EMBL/GenBank/DDBJ databases">
        <title>Roseomonas.</title>
        <authorList>
            <person name="Zhu W."/>
        </authorList>
    </citation>
    <scope>NUCLEOTIDE SEQUENCE [LARGE SCALE GENOMIC DNA]</scope>
    <source>
        <strain evidence="5 6">573</strain>
    </source>
</reference>
<evidence type="ECO:0000313" key="5">
    <source>
        <dbReference type="EMBL" id="MBO1078454.1"/>
    </source>
</evidence>
<comment type="similarity">
    <text evidence="2">Belongs to the bacterial solute-binding protein 5 family.</text>
</comment>
<dbReference type="PROSITE" id="PS01040">
    <property type="entry name" value="SBP_BACTERIAL_5"/>
    <property type="match status" value="1"/>
</dbReference>
<dbReference type="Proteomes" id="UP001518989">
    <property type="component" value="Unassembled WGS sequence"/>
</dbReference>
<gene>
    <name evidence="5" type="ORF">IAI61_05385</name>
</gene>
<dbReference type="PANTHER" id="PTHR30290:SF38">
    <property type="entry name" value="D,D-DIPEPTIDE-BINDING PERIPLASMIC PROTEIN DDPA-RELATED"/>
    <property type="match status" value="1"/>
</dbReference>
<dbReference type="SUPFAM" id="SSF53850">
    <property type="entry name" value="Periplasmic binding protein-like II"/>
    <property type="match status" value="1"/>
</dbReference>
<keyword evidence="6" id="KW-1185">Reference proteome</keyword>
<dbReference type="InterPro" id="IPR039424">
    <property type="entry name" value="SBP_5"/>
</dbReference>
<proteinExistence type="inferred from homology"/>
<evidence type="ECO:0000256" key="3">
    <source>
        <dbReference type="ARBA" id="ARBA00022729"/>
    </source>
</evidence>
<accession>A0ABS3KLX3</accession>
<dbReference type="InterPro" id="IPR000914">
    <property type="entry name" value="SBP_5_dom"/>
</dbReference>
<dbReference type="InterPro" id="IPR030678">
    <property type="entry name" value="Peptide/Ni-bd"/>
</dbReference>
<evidence type="ECO:0000259" key="4">
    <source>
        <dbReference type="Pfam" id="PF00496"/>
    </source>
</evidence>
<dbReference type="Gene3D" id="3.90.76.10">
    <property type="entry name" value="Dipeptide-binding Protein, Domain 1"/>
    <property type="match status" value="1"/>
</dbReference>
<dbReference type="Gene3D" id="3.40.190.10">
    <property type="entry name" value="Periplasmic binding protein-like II"/>
    <property type="match status" value="1"/>
</dbReference>
<sequence>MKRRDLLLASSLLAMPGVLTKPARAARRGGTLVFARYADSLVLDPTQTAQNADIWISLNLYDTLLQPTPDGKALQPGLAASHSISDDGKAITFTLREGLKFADGSPLAVSDVKWSLDRARSKEQGGEFAFLLAAVTAVETPSADTVVVRTALPDPSILQALATFNAGIMSEKLVMAAPGATLAEKWASFAEKPIGSGPFFVDSWRRNSEMVLKRNPHYWRKDAAGESLPYLDTIRCLIIPDDATRVLKLRAGEVDMTEFLPYARVAELRNAPGIDMQLFPAAQVQYFTLNNRPTLKDGSKNPLSDVRVRQALNYATNKEALIQIVTHGVGTPARSYMPMATPMAYGPAPLYPYNLGRAKQLLAEAGYAGGFEVTCMALAGSADDAAKLTVLQQMWSQVGVRLKIEQLENATRLARFNAADFQMRTSLWTNDLNDPKQVTSIMAYYPTRQANRTGWNDPAVNTLFEQSEKEMDPAKRAAMFEEIQKRFTEAAPFIFGIDVPYPVALRKQVRGFIQIPLGNNIFAETSVEA</sequence>
<protein>
    <submittedName>
        <fullName evidence="5">ABC transporter substrate-binding protein</fullName>
    </submittedName>
</protein>
<evidence type="ECO:0000256" key="2">
    <source>
        <dbReference type="ARBA" id="ARBA00005695"/>
    </source>
</evidence>
<comment type="caution">
    <text evidence="5">The sequence shown here is derived from an EMBL/GenBank/DDBJ whole genome shotgun (WGS) entry which is preliminary data.</text>
</comment>
<dbReference type="CDD" id="cd00995">
    <property type="entry name" value="PBP2_NikA_DppA_OppA_like"/>
    <property type="match status" value="1"/>
</dbReference>
<evidence type="ECO:0000256" key="1">
    <source>
        <dbReference type="ARBA" id="ARBA00004418"/>
    </source>
</evidence>
<dbReference type="EMBL" id="JACTNG010000002">
    <property type="protein sequence ID" value="MBO1078454.1"/>
    <property type="molecule type" value="Genomic_DNA"/>
</dbReference>
<dbReference type="Pfam" id="PF00496">
    <property type="entry name" value="SBP_bac_5"/>
    <property type="match status" value="1"/>
</dbReference>
<keyword evidence="3" id="KW-0732">Signal</keyword>
<dbReference type="PIRSF" id="PIRSF002741">
    <property type="entry name" value="MppA"/>
    <property type="match status" value="1"/>
</dbReference>
<evidence type="ECO:0000313" key="6">
    <source>
        <dbReference type="Proteomes" id="UP001518989"/>
    </source>
</evidence>
<dbReference type="PANTHER" id="PTHR30290">
    <property type="entry name" value="PERIPLASMIC BINDING COMPONENT OF ABC TRANSPORTER"/>
    <property type="match status" value="1"/>
</dbReference>
<dbReference type="InterPro" id="IPR023765">
    <property type="entry name" value="SBP_5_CS"/>
</dbReference>
<dbReference type="Gene3D" id="3.10.105.10">
    <property type="entry name" value="Dipeptide-binding Protein, Domain 3"/>
    <property type="match status" value="1"/>
</dbReference>